<protein>
    <submittedName>
        <fullName evidence="1">Uncharacterized protein</fullName>
    </submittedName>
</protein>
<proteinExistence type="predicted"/>
<organism evidence="1 2">
    <name type="scientific">Fistulifera solaris</name>
    <name type="common">Oleaginous diatom</name>
    <dbReference type="NCBI Taxonomy" id="1519565"/>
    <lineage>
        <taxon>Eukaryota</taxon>
        <taxon>Sar</taxon>
        <taxon>Stramenopiles</taxon>
        <taxon>Ochrophyta</taxon>
        <taxon>Bacillariophyta</taxon>
        <taxon>Bacillariophyceae</taxon>
        <taxon>Bacillariophycidae</taxon>
        <taxon>Naviculales</taxon>
        <taxon>Naviculaceae</taxon>
        <taxon>Fistulifera</taxon>
    </lineage>
</organism>
<evidence type="ECO:0000313" key="1">
    <source>
        <dbReference type="EMBL" id="GAX22680.1"/>
    </source>
</evidence>
<name>A0A1Z5K8S5_FISSO</name>
<comment type="caution">
    <text evidence="1">The sequence shown here is derived from an EMBL/GenBank/DDBJ whole genome shotgun (WGS) entry which is preliminary data.</text>
</comment>
<accession>A0A1Z5K8S5</accession>
<dbReference type="AlphaFoldDB" id="A0A1Z5K8S5"/>
<keyword evidence="2" id="KW-1185">Reference proteome</keyword>
<dbReference type="OrthoDB" id="45114at2759"/>
<dbReference type="EMBL" id="BDSP01000187">
    <property type="protein sequence ID" value="GAX22680.1"/>
    <property type="molecule type" value="Genomic_DNA"/>
</dbReference>
<gene>
    <name evidence="1" type="ORF">FisN_4Hh208</name>
</gene>
<reference evidence="1 2" key="1">
    <citation type="journal article" date="2015" name="Plant Cell">
        <title>Oil accumulation by the oleaginous diatom Fistulifera solaris as revealed by the genome and transcriptome.</title>
        <authorList>
            <person name="Tanaka T."/>
            <person name="Maeda Y."/>
            <person name="Veluchamy A."/>
            <person name="Tanaka M."/>
            <person name="Abida H."/>
            <person name="Marechal E."/>
            <person name="Bowler C."/>
            <person name="Muto M."/>
            <person name="Sunaga Y."/>
            <person name="Tanaka M."/>
            <person name="Yoshino T."/>
            <person name="Taniguchi T."/>
            <person name="Fukuda Y."/>
            <person name="Nemoto M."/>
            <person name="Matsumoto M."/>
            <person name="Wong P.S."/>
            <person name="Aburatani S."/>
            <person name="Fujibuchi W."/>
        </authorList>
    </citation>
    <scope>NUCLEOTIDE SEQUENCE [LARGE SCALE GENOMIC DNA]</scope>
    <source>
        <strain evidence="1 2">JPCC DA0580</strain>
    </source>
</reference>
<dbReference type="Proteomes" id="UP000198406">
    <property type="component" value="Unassembled WGS sequence"/>
</dbReference>
<evidence type="ECO:0000313" key="2">
    <source>
        <dbReference type="Proteomes" id="UP000198406"/>
    </source>
</evidence>
<sequence>MERYWKSSGAQGLIVKEIKNIEEIPTEFRIFSYKTAPRDIERNRRFSRVVPFQQIENGEDIVFENKSITFALDDACFAEEPIMIATNLARIIDEKTTAQDETFIWLSQSPTVDTDQVLSLCEELMYLDLPGSPVKARLLVNATEEEVVDEVMLLGVNKFVVSQEEQFEFVKYIVERQGKTFVESNP</sequence>
<dbReference type="InParanoid" id="A0A1Z5K8S5"/>